<evidence type="ECO:0000256" key="2">
    <source>
        <dbReference type="ARBA" id="ARBA00022448"/>
    </source>
</evidence>
<reference evidence="9 10" key="1">
    <citation type="submission" date="2022-05" db="EMBL/GenBank/DDBJ databases">
        <authorList>
            <consortium name="Genoscope - CEA"/>
            <person name="William W."/>
        </authorList>
    </citation>
    <scope>NUCLEOTIDE SEQUENCE [LARGE SCALE GENOMIC DNA]</scope>
</reference>
<evidence type="ECO:0000256" key="1">
    <source>
        <dbReference type="ARBA" id="ARBA00004141"/>
    </source>
</evidence>
<keyword evidence="4 8" id="KW-1133">Transmembrane helix</keyword>
<feature type="transmembrane region" description="Helical" evidence="8">
    <location>
        <begin position="1040"/>
        <end position="1063"/>
    </location>
</feature>
<feature type="transmembrane region" description="Helical" evidence="8">
    <location>
        <begin position="410"/>
        <end position="428"/>
    </location>
</feature>
<keyword evidence="3 6" id="KW-0812">Transmembrane</keyword>
<evidence type="ECO:0000256" key="4">
    <source>
        <dbReference type="ARBA" id="ARBA00022989"/>
    </source>
</evidence>
<feature type="transmembrane region" description="Helical" evidence="8">
    <location>
        <begin position="46"/>
        <end position="68"/>
    </location>
</feature>
<comment type="subcellular location">
    <subcellularLocation>
        <location evidence="1">Membrane</location>
        <topology evidence="1">Multi-pass membrane protein</topology>
    </subcellularLocation>
</comment>
<evidence type="ECO:0000313" key="9">
    <source>
        <dbReference type="EMBL" id="CAH3152163.1"/>
    </source>
</evidence>
<evidence type="ECO:0000256" key="3">
    <source>
        <dbReference type="ARBA" id="ARBA00022692"/>
    </source>
</evidence>
<keyword evidence="5 8" id="KW-0472">Membrane</keyword>
<feature type="transmembrane region" description="Helical" evidence="8">
    <location>
        <begin position="524"/>
        <end position="545"/>
    </location>
</feature>
<dbReference type="Proteomes" id="UP001159405">
    <property type="component" value="Unassembled WGS sequence"/>
</dbReference>
<dbReference type="PANTHER" id="PTHR11616">
    <property type="entry name" value="SODIUM/CHLORIDE DEPENDENT TRANSPORTER"/>
    <property type="match status" value="1"/>
</dbReference>
<dbReference type="PROSITE" id="PS00610">
    <property type="entry name" value="NA_NEUROTRAN_SYMP_1"/>
    <property type="match status" value="1"/>
</dbReference>
<proteinExistence type="inferred from homology"/>
<feature type="transmembrane region" description="Helical" evidence="8">
    <location>
        <begin position="963"/>
        <end position="980"/>
    </location>
</feature>
<keyword evidence="6" id="KW-0769">Symport</keyword>
<dbReference type="Pfam" id="PF00209">
    <property type="entry name" value="SNF"/>
    <property type="match status" value="2"/>
</dbReference>
<feature type="transmembrane region" description="Helical" evidence="8">
    <location>
        <begin position="310"/>
        <end position="332"/>
    </location>
</feature>
<sequence length="1181" mass="132572">MVEVVREREVWSSKCDFVLALMGWAIGFGNLWRFPYLCFKNGGGCFLIPYFICLVVAAVPVNILEVGLGQFLSQGAITVWDICPLVKGIGYASIAVLLWISIYYNVILAWVLFYLFHSFQSKLPWSHCNNEWNTPNCVDNAEEGDNYGTLNNTFANVTTLFNLTAANVAKRVSASQEYWDYRVLRLSDGLGEPGAVNWDLALCLLLSWILCFVCIVKGVKISGKIVYFTATAPYVLLLILLIRGLTLPGALKGIMFYVTPDWSKLLDGQVWLDAGTQVFYSYGVGMSTLLTLGSFNKYNNNFYKDCIWHAFYNSGTSVVGGFLTFSVLGFMATNQGVDVKDVVQSGPGLVFIVYPEAVAQMPLAPLWSVLFFFMLLLIGLDSAFVDVESAITSIVDRFAHKLRRGHRKELFSLITCCLMFLLGLSMVTEGGMYLFQLFDAFSGSGSVLLLVVLGECLAIGWFYGRKRFYDNFASMLGFTINPWCGWCWSYLSPIFCLTVLAFYLVTYQPLKYREYVYPAWGQAIGWLMTLSSLSLIPTVMIYKLMNTTGSIKERFRKLIQPQLQDRQEPNETTSLVDQRKQGANESSRTTLREDRPFKFKMVEAVHKREVWSSKCDFVLALVGWAIGLGNLWRFSYLCFKNGGGCFLIPYFICLVVAAVPVNILEVGLGQFLSQGGITAWNICPLVKGVGYASIAVLVWISIYYNVILAWILFYLFASFQSTLPWSHCNNEWNTPNCVDYAEKSDNDGTLNNTFANATTLFNLTVANVAKRVSASQEYWDYRVLRLSDGLGEPGAVNWDLALCLLLAWILCFVCIVKGVKISGKVVYFTATAPYVLLLILLIRGLTLPGALKGIMFYVTPDWSRLLDGQVWLDAGTQVFFSYGIGTGTLLTLGSFNKYNNNFYKDCIWNAFYNSGTSVVGGFLTFSVLGFMATNQGVDVKDVVQSGPGLVFIVYPEAVAQMPLAPLWSVLFFFMLILIGLDTQFVDVESAITSTVDRFAHKLRRGHRKELFSLITCCLMFLAGLSMVTEGGMYVFQLFDAFSGSGSVVLLVVVGECLAIGWLYGRKRFYDNIASMLGFTISPWCGWCWSYLSPIFCLTVLAFYLVTYQPLKYRDYVYPAWGQAIGWLITLSSLSLIPTVMIYKLINTTGSIQERFRKLIQPQLQDRQEPNEHTPLIDQENK</sequence>
<feature type="transmembrane region" description="Helical" evidence="8">
    <location>
        <begin position="15"/>
        <end position="34"/>
    </location>
</feature>
<evidence type="ECO:0000256" key="6">
    <source>
        <dbReference type="RuleBase" id="RU003732"/>
    </source>
</evidence>
<keyword evidence="2 6" id="KW-0813">Transport</keyword>
<dbReference type="PROSITE" id="PS50267">
    <property type="entry name" value="NA_NEUROTRAN_SYMP_3"/>
    <property type="match status" value="2"/>
</dbReference>
<evidence type="ECO:0000313" key="10">
    <source>
        <dbReference type="Proteomes" id="UP001159405"/>
    </source>
</evidence>
<gene>
    <name evidence="9" type="ORF">PLOB_00048992</name>
</gene>
<dbReference type="PROSITE" id="PS00754">
    <property type="entry name" value="NA_NEUROTRAN_SYMP_2"/>
    <property type="match status" value="2"/>
</dbReference>
<feature type="transmembrane region" description="Helical" evidence="8">
    <location>
        <begin position="1083"/>
        <end position="1104"/>
    </location>
</feature>
<accession>A0ABN8PWX4</accession>
<feature type="transmembrane region" description="Helical" evidence="8">
    <location>
        <begin position="795"/>
        <end position="816"/>
    </location>
</feature>
<feature type="transmembrane region" description="Helical" evidence="8">
    <location>
        <begin position="1124"/>
        <end position="1145"/>
    </location>
</feature>
<evidence type="ECO:0000256" key="8">
    <source>
        <dbReference type="SAM" id="Phobius"/>
    </source>
</evidence>
<feature type="transmembrane region" description="Helical" evidence="8">
    <location>
        <begin position="225"/>
        <end position="258"/>
    </location>
</feature>
<dbReference type="InterPro" id="IPR000175">
    <property type="entry name" value="Na/ntran_symport"/>
</dbReference>
<dbReference type="InterPro" id="IPR037272">
    <property type="entry name" value="SNS_sf"/>
</dbReference>
<evidence type="ECO:0000256" key="7">
    <source>
        <dbReference type="SAM" id="MobiDB-lite"/>
    </source>
</evidence>
<feature type="transmembrane region" description="Helical" evidence="8">
    <location>
        <begin position="366"/>
        <end position="389"/>
    </location>
</feature>
<dbReference type="EMBL" id="CALNXK010000093">
    <property type="protein sequence ID" value="CAH3152163.1"/>
    <property type="molecule type" value="Genomic_DNA"/>
</dbReference>
<evidence type="ECO:0000256" key="5">
    <source>
        <dbReference type="ARBA" id="ARBA00023136"/>
    </source>
</evidence>
<feature type="transmembrane region" description="Helical" evidence="8">
    <location>
        <begin position="483"/>
        <end position="504"/>
    </location>
</feature>
<feature type="transmembrane region" description="Helical" evidence="8">
    <location>
        <begin position="689"/>
        <end position="716"/>
    </location>
</feature>
<feature type="transmembrane region" description="Helical" evidence="8">
    <location>
        <begin position="195"/>
        <end position="216"/>
    </location>
</feature>
<feature type="transmembrane region" description="Helical" evidence="8">
    <location>
        <begin position="440"/>
        <end position="463"/>
    </location>
</feature>
<feature type="transmembrane region" description="Helical" evidence="8">
    <location>
        <begin position="278"/>
        <end position="298"/>
    </location>
</feature>
<feature type="transmembrane region" description="Helical" evidence="8">
    <location>
        <begin position="647"/>
        <end position="668"/>
    </location>
</feature>
<name>A0ABN8PWX4_9CNID</name>
<keyword evidence="10" id="KW-1185">Reference proteome</keyword>
<feature type="transmembrane region" description="Helical" evidence="8">
    <location>
        <begin position="1010"/>
        <end position="1028"/>
    </location>
</feature>
<dbReference type="CDD" id="cd11496">
    <property type="entry name" value="SLC6sbd-TauT-like"/>
    <property type="match status" value="1"/>
</dbReference>
<dbReference type="SUPFAM" id="SSF161070">
    <property type="entry name" value="SNF-like"/>
    <property type="match status" value="2"/>
</dbReference>
<organism evidence="9 10">
    <name type="scientific">Porites lobata</name>
    <dbReference type="NCBI Taxonomy" id="104759"/>
    <lineage>
        <taxon>Eukaryota</taxon>
        <taxon>Metazoa</taxon>
        <taxon>Cnidaria</taxon>
        <taxon>Anthozoa</taxon>
        <taxon>Hexacorallia</taxon>
        <taxon>Scleractinia</taxon>
        <taxon>Fungiina</taxon>
        <taxon>Poritidae</taxon>
        <taxon>Porites</taxon>
    </lineage>
</organism>
<feature type="region of interest" description="Disordered" evidence="7">
    <location>
        <begin position="564"/>
        <end position="590"/>
    </location>
</feature>
<feature type="transmembrane region" description="Helical" evidence="8">
    <location>
        <begin position="825"/>
        <end position="858"/>
    </location>
</feature>
<comment type="similarity">
    <text evidence="6">Belongs to the sodium:neurotransmitter symporter (SNF) (TC 2.A.22) family.</text>
</comment>
<protein>
    <recommendedName>
        <fullName evidence="6">Transporter</fullName>
    </recommendedName>
</protein>
<dbReference type="PANTHER" id="PTHR11616:SF309">
    <property type="entry name" value="TRANSPORTER"/>
    <property type="match status" value="1"/>
</dbReference>
<comment type="caution">
    <text evidence="9">The sequence shown here is derived from an EMBL/GenBank/DDBJ whole genome shotgun (WGS) entry which is preliminary data.</text>
</comment>
<feature type="transmembrane region" description="Helical" evidence="8">
    <location>
        <begin position="878"/>
        <end position="898"/>
    </location>
</feature>
<feature type="transmembrane region" description="Helical" evidence="8">
    <location>
        <begin position="617"/>
        <end position="635"/>
    </location>
</feature>
<feature type="transmembrane region" description="Helical" evidence="8">
    <location>
        <begin position="89"/>
        <end position="116"/>
    </location>
</feature>
<feature type="transmembrane region" description="Helical" evidence="8">
    <location>
        <begin position="910"/>
        <end position="932"/>
    </location>
</feature>
<dbReference type="PRINTS" id="PR00176">
    <property type="entry name" value="NANEUSMPORT"/>
</dbReference>